<feature type="region of interest" description="Disordered" evidence="1">
    <location>
        <begin position="450"/>
        <end position="499"/>
    </location>
</feature>
<feature type="compositionally biased region" description="Pro residues" evidence="1">
    <location>
        <begin position="54"/>
        <end position="72"/>
    </location>
</feature>
<evidence type="ECO:0000256" key="1">
    <source>
        <dbReference type="SAM" id="MobiDB-lite"/>
    </source>
</evidence>
<accession>A0AAD7CDJ2</accession>
<feature type="region of interest" description="Disordered" evidence="1">
    <location>
        <begin position="522"/>
        <end position="550"/>
    </location>
</feature>
<comment type="caution">
    <text evidence="2">The sequence shown here is derived from an EMBL/GenBank/DDBJ whole genome shotgun (WGS) entry which is preliminary data.</text>
</comment>
<evidence type="ECO:0000313" key="3">
    <source>
        <dbReference type="Proteomes" id="UP001221757"/>
    </source>
</evidence>
<dbReference type="Proteomes" id="UP001221757">
    <property type="component" value="Unassembled WGS sequence"/>
</dbReference>
<reference evidence="2" key="1">
    <citation type="submission" date="2023-03" db="EMBL/GenBank/DDBJ databases">
        <title>Massive genome expansion in bonnet fungi (Mycena s.s.) driven by repeated elements and novel gene families across ecological guilds.</title>
        <authorList>
            <consortium name="Lawrence Berkeley National Laboratory"/>
            <person name="Harder C.B."/>
            <person name="Miyauchi S."/>
            <person name="Viragh M."/>
            <person name="Kuo A."/>
            <person name="Thoen E."/>
            <person name="Andreopoulos B."/>
            <person name="Lu D."/>
            <person name="Skrede I."/>
            <person name="Drula E."/>
            <person name="Henrissat B."/>
            <person name="Morin E."/>
            <person name="Kohler A."/>
            <person name="Barry K."/>
            <person name="LaButti K."/>
            <person name="Morin E."/>
            <person name="Salamov A."/>
            <person name="Lipzen A."/>
            <person name="Mereny Z."/>
            <person name="Hegedus B."/>
            <person name="Baldrian P."/>
            <person name="Stursova M."/>
            <person name="Weitz H."/>
            <person name="Taylor A."/>
            <person name="Grigoriev I.V."/>
            <person name="Nagy L.G."/>
            <person name="Martin F."/>
            <person name="Kauserud H."/>
        </authorList>
    </citation>
    <scope>NUCLEOTIDE SEQUENCE</scope>
    <source>
        <strain evidence="2">CBHHK067</strain>
    </source>
</reference>
<evidence type="ECO:0000313" key="2">
    <source>
        <dbReference type="EMBL" id="KAJ7645849.1"/>
    </source>
</evidence>
<feature type="compositionally biased region" description="Low complexity" evidence="1">
    <location>
        <begin position="490"/>
        <end position="499"/>
    </location>
</feature>
<proteinExistence type="predicted"/>
<keyword evidence="3" id="KW-1185">Reference proteome</keyword>
<feature type="compositionally biased region" description="Basic residues" evidence="1">
    <location>
        <begin position="462"/>
        <end position="472"/>
    </location>
</feature>
<gene>
    <name evidence="2" type="ORF">B0H17DRAFT_1103805</name>
</gene>
<feature type="compositionally biased region" description="Basic and acidic residues" evidence="1">
    <location>
        <begin position="527"/>
        <end position="541"/>
    </location>
</feature>
<organism evidence="2 3">
    <name type="scientific">Mycena rosella</name>
    <name type="common">Pink bonnet</name>
    <name type="synonym">Agaricus rosellus</name>
    <dbReference type="NCBI Taxonomy" id="1033263"/>
    <lineage>
        <taxon>Eukaryota</taxon>
        <taxon>Fungi</taxon>
        <taxon>Dikarya</taxon>
        <taxon>Basidiomycota</taxon>
        <taxon>Agaricomycotina</taxon>
        <taxon>Agaricomycetes</taxon>
        <taxon>Agaricomycetidae</taxon>
        <taxon>Agaricales</taxon>
        <taxon>Marasmiineae</taxon>
        <taxon>Mycenaceae</taxon>
        <taxon>Mycena</taxon>
    </lineage>
</organism>
<protein>
    <submittedName>
        <fullName evidence="2">Uncharacterized protein</fullName>
    </submittedName>
</protein>
<feature type="region of interest" description="Disordered" evidence="1">
    <location>
        <begin position="38"/>
        <end position="75"/>
    </location>
</feature>
<name>A0AAD7CDJ2_MYCRO</name>
<sequence>MLSPFELVSKNLRSIGALSIHDFLSSGPEELARQDLDLPYNIPPSLPSSSHRPSPVPPGRAPSKKTPPPPAPDTAQNVARLHHACQHKQCILTITRQDGAVRSYKSQAIHRRKNDAKAQLKDICSCTRDTNHTFEEIEDCCREWRGHLVRAEWFEFEDAKAWNTHGAVLRIQLAPHCYRVYSCEPIFDSASNAREHCAGLAIGEGVLEFIRHGNGQTAPQSDTTPPGIRSAGAGRSLQQFYESLPRPFEEPFEDKTAAEINAAGWLGTLLAGAKGARFTADFYFVTATSETAPPRIMQGCLLRLKRPGECRSYFADPQFPSQKDAKAAVALLALSQDAGKYIRGAGAAVEARVTPEMRQFVLTSVFPMLATETQRIGGAAPHFEFSTADDAFGCRLQVALDAAGADVREYAVPAEYRSKTDAKTAVAYLAAEKGVVDLLRFGSAPHGPTFDFRDGVPPLARNPKKKKKKKNKRGAEDDGGRRRRSRGRRPWAWGRAGAGAAAPAERRGVLWAAAWPRYLPTPMRLSESARRRSGSLEDGERPISNPNADIKTSNFKALLRAASF</sequence>
<dbReference type="AlphaFoldDB" id="A0AAD7CDJ2"/>
<dbReference type="EMBL" id="JARKIE010000391">
    <property type="protein sequence ID" value="KAJ7645849.1"/>
    <property type="molecule type" value="Genomic_DNA"/>
</dbReference>